<dbReference type="EMBL" id="BTGU01000871">
    <property type="protein sequence ID" value="GMN69534.1"/>
    <property type="molecule type" value="Genomic_DNA"/>
</dbReference>
<protein>
    <submittedName>
        <fullName evidence="1">Uncharacterized protein</fullName>
    </submittedName>
</protein>
<gene>
    <name evidence="1" type="ORF">TIFTF001_038584</name>
</gene>
<dbReference type="AlphaFoldDB" id="A0AA88E7K4"/>
<keyword evidence="2" id="KW-1185">Reference proteome</keyword>
<reference evidence="1" key="1">
    <citation type="submission" date="2023-07" db="EMBL/GenBank/DDBJ databases">
        <title>draft genome sequence of fig (Ficus carica).</title>
        <authorList>
            <person name="Takahashi T."/>
            <person name="Nishimura K."/>
        </authorList>
    </citation>
    <scope>NUCLEOTIDE SEQUENCE</scope>
</reference>
<comment type="caution">
    <text evidence="1">The sequence shown here is derived from an EMBL/GenBank/DDBJ whole genome shotgun (WGS) entry which is preliminary data.</text>
</comment>
<dbReference type="Proteomes" id="UP001187192">
    <property type="component" value="Unassembled WGS sequence"/>
</dbReference>
<organism evidence="1 2">
    <name type="scientific">Ficus carica</name>
    <name type="common">Common fig</name>
    <dbReference type="NCBI Taxonomy" id="3494"/>
    <lineage>
        <taxon>Eukaryota</taxon>
        <taxon>Viridiplantae</taxon>
        <taxon>Streptophyta</taxon>
        <taxon>Embryophyta</taxon>
        <taxon>Tracheophyta</taxon>
        <taxon>Spermatophyta</taxon>
        <taxon>Magnoliopsida</taxon>
        <taxon>eudicotyledons</taxon>
        <taxon>Gunneridae</taxon>
        <taxon>Pentapetalae</taxon>
        <taxon>rosids</taxon>
        <taxon>fabids</taxon>
        <taxon>Rosales</taxon>
        <taxon>Moraceae</taxon>
        <taxon>Ficeae</taxon>
        <taxon>Ficus</taxon>
    </lineage>
</organism>
<accession>A0AA88E7K4</accession>
<evidence type="ECO:0000313" key="2">
    <source>
        <dbReference type="Proteomes" id="UP001187192"/>
    </source>
</evidence>
<name>A0AA88E7K4_FICCA</name>
<sequence length="121" mass="13332">MSYEQLSSAKAYASLPENPAAAMSPEWRRQCLRTLTRPSRKCVGSRCRRCQSRSFAKRSKHNVASSLDAARSSPRLCRFASPFAEAAPPGVLICDATALWGKKQIWDFWQSPASLVVAGLS</sequence>
<evidence type="ECO:0000313" key="1">
    <source>
        <dbReference type="EMBL" id="GMN69534.1"/>
    </source>
</evidence>
<proteinExistence type="predicted"/>